<comment type="caution">
    <text evidence="7">The sequence shown here is derived from an EMBL/GenBank/DDBJ whole genome shotgun (WGS) entry which is preliminary data.</text>
</comment>
<comment type="similarity">
    <text evidence="2">Belongs to the LemA family.</text>
</comment>
<dbReference type="GO" id="GO:0016020">
    <property type="term" value="C:membrane"/>
    <property type="evidence" value="ECO:0007669"/>
    <property type="project" value="UniProtKB-SubCell"/>
</dbReference>
<dbReference type="Pfam" id="PF04011">
    <property type="entry name" value="LemA"/>
    <property type="match status" value="1"/>
</dbReference>
<dbReference type="SUPFAM" id="SSF140478">
    <property type="entry name" value="LemA-like"/>
    <property type="match status" value="1"/>
</dbReference>
<evidence type="ECO:0000256" key="6">
    <source>
        <dbReference type="SAM" id="Phobius"/>
    </source>
</evidence>
<dbReference type="InterPro" id="IPR023353">
    <property type="entry name" value="LemA-like_dom_sf"/>
</dbReference>
<protein>
    <submittedName>
        <fullName evidence="7">LemA family protein</fullName>
    </submittedName>
</protein>
<evidence type="ECO:0000256" key="5">
    <source>
        <dbReference type="ARBA" id="ARBA00023136"/>
    </source>
</evidence>
<dbReference type="RefSeq" id="WP_172584738.1">
    <property type="nucleotide sequence ID" value="NZ_BLAM01000126.1"/>
</dbReference>
<sequence>MKQSNKIFLSVMAIIGGLLVVMLMFGGWWISTNNRINNQQQDVEQQWSQVENVMQRRYDLVPNLTAAVKGSMHQEQKVFGDIAKARSAYNSANTPKEKMQADSQLNKSTSMLINVIHENYPKLASNENVKNLMVQLEGSENRISVERQNYIAAIRAYNLTVINFPSSIVAQAKGAHTLDYFKATTTQVQNAPKVNLDD</sequence>
<keyword evidence="3 6" id="KW-0812">Transmembrane</keyword>
<evidence type="ECO:0000256" key="4">
    <source>
        <dbReference type="ARBA" id="ARBA00022989"/>
    </source>
</evidence>
<evidence type="ECO:0000256" key="3">
    <source>
        <dbReference type="ARBA" id="ARBA00022692"/>
    </source>
</evidence>
<proteinExistence type="inferred from homology"/>
<dbReference type="InterPro" id="IPR007156">
    <property type="entry name" value="MamQ_LemA"/>
</dbReference>
<evidence type="ECO:0000256" key="1">
    <source>
        <dbReference type="ARBA" id="ARBA00004167"/>
    </source>
</evidence>
<name>A0A6F9XM51_9LACO</name>
<comment type="subcellular location">
    <subcellularLocation>
        <location evidence="1">Membrane</location>
        <topology evidence="1">Single-pass membrane protein</topology>
    </subcellularLocation>
</comment>
<dbReference type="Proteomes" id="UP000494265">
    <property type="component" value="Unassembled WGS sequence"/>
</dbReference>
<dbReference type="PANTHER" id="PTHR34478:SF2">
    <property type="entry name" value="MEMBRANE PROTEIN"/>
    <property type="match status" value="1"/>
</dbReference>
<dbReference type="EMBL" id="BLAM01000126">
    <property type="protein sequence ID" value="GET06240.1"/>
    <property type="molecule type" value="Genomic_DNA"/>
</dbReference>
<keyword evidence="4 6" id="KW-1133">Transmembrane helix</keyword>
<evidence type="ECO:0000313" key="7">
    <source>
        <dbReference type="EMBL" id="GET06240.1"/>
    </source>
</evidence>
<reference evidence="7" key="1">
    <citation type="submission" date="2019-10" db="EMBL/GenBank/DDBJ databases">
        <title>Lactobacillus agilis SY212 Whole Genome Sequencing Project.</title>
        <authorList>
            <person name="Suzuki S."/>
            <person name="Endo A."/>
            <person name="Maeno S."/>
            <person name="Shiwa Y."/>
            <person name="Matsutani M."/>
            <person name="Kajikawa A."/>
        </authorList>
    </citation>
    <scope>NUCLEOTIDE SEQUENCE</scope>
    <source>
        <strain evidence="7">SY212</strain>
    </source>
</reference>
<feature type="transmembrane region" description="Helical" evidence="6">
    <location>
        <begin position="7"/>
        <end position="30"/>
    </location>
</feature>
<organism evidence="7">
    <name type="scientific">Ligilactobacillus agilis</name>
    <dbReference type="NCBI Taxonomy" id="1601"/>
    <lineage>
        <taxon>Bacteria</taxon>
        <taxon>Bacillati</taxon>
        <taxon>Bacillota</taxon>
        <taxon>Bacilli</taxon>
        <taxon>Lactobacillales</taxon>
        <taxon>Lactobacillaceae</taxon>
        <taxon>Ligilactobacillus</taxon>
    </lineage>
</organism>
<dbReference type="AlphaFoldDB" id="A0A6F9XM51"/>
<keyword evidence="5 6" id="KW-0472">Membrane</keyword>
<gene>
    <name evidence="7" type="primary">lemA_2</name>
    <name evidence="7" type="ORF">SY212_12700</name>
</gene>
<evidence type="ECO:0000256" key="2">
    <source>
        <dbReference type="ARBA" id="ARBA00008854"/>
    </source>
</evidence>
<accession>A0A6F9XM51</accession>
<dbReference type="Gene3D" id="1.20.1440.20">
    <property type="entry name" value="LemA-like domain"/>
    <property type="match status" value="1"/>
</dbReference>
<dbReference type="PANTHER" id="PTHR34478">
    <property type="entry name" value="PROTEIN LEMA"/>
    <property type="match status" value="1"/>
</dbReference>